<reference evidence="2" key="1">
    <citation type="journal article" date="2006" name="PLoS Biol.">
        <title>Macronuclear genome sequence of the ciliate Tetrahymena thermophila, a model eukaryote.</title>
        <authorList>
            <person name="Eisen J.A."/>
            <person name="Coyne R.S."/>
            <person name="Wu M."/>
            <person name="Wu D."/>
            <person name="Thiagarajan M."/>
            <person name="Wortman J.R."/>
            <person name="Badger J.H."/>
            <person name="Ren Q."/>
            <person name="Amedeo P."/>
            <person name="Jones K.M."/>
            <person name="Tallon L.J."/>
            <person name="Delcher A.L."/>
            <person name="Salzberg S.L."/>
            <person name="Silva J.C."/>
            <person name="Haas B.J."/>
            <person name="Majoros W.H."/>
            <person name="Farzad M."/>
            <person name="Carlton J.M."/>
            <person name="Smith R.K. Jr."/>
            <person name="Garg J."/>
            <person name="Pearlman R.E."/>
            <person name="Karrer K.M."/>
            <person name="Sun L."/>
            <person name="Manning G."/>
            <person name="Elde N.C."/>
            <person name="Turkewitz A.P."/>
            <person name="Asai D.J."/>
            <person name="Wilkes D.E."/>
            <person name="Wang Y."/>
            <person name="Cai H."/>
            <person name="Collins K."/>
            <person name="Stewart B.A."/>
            <person name="Lee S.R."/>
            <person name="Wilamowska K."/>
            <person name="Weinberg Z."/>
            <person name="Ruzzo W.L."/>
            <person name="Wloga D."/>
            <person name="Gaertig J."/>
            <person name="Frankel J."/>
            <person name="Tsao C.-C."/>
            <person name="Gorovsky M.A."/>
            <person name="Keeling P.J."/>
            <person name="Waller R.F."/>
            <person name="Patron N.J."/>
            <person name="Cherry J.M."/>
            <person name="Stover N.A."/>
            <person name="Krieger C.J."/>
            <person name="del Toro C."/>
            <person name="Ryder H.F."/>
            <person name="Williamson S.C."/>
            <person name="Barbeau R.A."/>
            <person name="Hamilton E.P."/>
            <person name="Orias E."/>
        </authorList>
    </citation>
    <scope>NUCLEOTIDE SEQUENCE [LARGE SCALE GENOMIC DNA]</scope>
    <source>
        <strain evidence="2">SB210</strain>
    </source>
</reference>
<sequence>MTQNIKQSSSNFKQVNFHQTEVIKAADKKNQTATQQFSQIKVNRQLHPQKTNGSTKYYNGQLFQKQIDLKKNLKVQISAHTSSEYLEMNNDSQKHRIETIEVVPKIQHCDEKLQLSIDFQYGNQKQTINFDIDILNQNQEKYCNQISSGQICSSCNQQQSQLTSQKLLEFEDSCLIQDSILRAKLRKGSCNSDLSDITLINEPSCNKYIFDQAINHQFESQGLKNQKFLNFDHCKSELSEQKSLLSTNNNNKQQLLINQTSNIFLNNNNYITPPNQNQESTNQSQFINKENPRLNQTTQNVADKNIIQKINPKCDKLIIDESLSSYQHNSNASDQKLSFSPQQSMILSQDLYSILQGQIAIELLQRPEISSHENNSLQSQFIIQTPCKNLGSQQDKTQQVKVNSTFGESNQSEIDFNDYSNIIQDIDFTKEYLAKAEKKNVVKNFVKAFKSFLNESENKDKVTQLLRMKEPKELEQFRQRFSAYLKKKKFNNKLIKDLLMNQSYSAVFEFWLLNYAQDWLFIHSKVENKDSHLIMLQYFQKCIGQPDQLDKLKVLKNPRKQSFCISSTALTSTPHETTKHNRVITQSFSGINIIEHSLNLLDSDQTQSQSKNSIAEFNILPSACSQSSIKNFD</sequence>
<accession>Q23QZ3</accession>
<dbReference type="HOGENOM" id="CLU_432479_0_0_1"/>
<dbReference type="RefSeq" id="XP_001019208.1">
    <property type="nucleotide sequence ID" value="XM_001019208.1"/>
</dbReference>
<dbReference type="InterPro" id="IPR028008">
    <property type="entry name" value="DUF4441"/>
</dbReference>
<protein>
    <submittedName>
        <fullName evidence="1">Uncharacterized protein</fullName>
    </submittedName>
</protein>
<dbReference type="InParanoid" id="Q23QZ3"/>
<dbReference type="GeneID" id="7829824"/>
<evidence type="ECO:0000313" key="1">
    <source>
        <dbReference type="EMBL" id="EAR98963.1"/>
    </source>
</evidence>
<dbReference type="Proteomes" id="UP000009168">
    <property type="component" value="Unassembled WGS sequence"/>
</dbReference>
<proteinExistence type="predicted"/>
<organism evidence="1 2">
    <name type="scientific">Tetrahymena thermophila (strain SB210)</name>
    <dbReference type="NCBI Taxonomy" id="312017"/>
    <lineage>
        <taxon>Eukaryota</taxon>
        <taxon>Sar</taxon>
        <taxon>Alveolata</taxon>
        <taxon>Ciliophora</taxon>
        <taxon>Intramacronucleata</taxon>
        <taxon>Oligohymenophorea</taxon>
        <taxon>Hymenostomatida</taxon>
        <taxon>Tetrahymenina</taxon>
        <taxon>Tetrahymenidae</taxon>
        <taxon>Tetrahymena</taxon>
    </lineage>
</organism>
<name>Q23QZ3_TETTS</name>
<evidence type="ECO:0000313" key="2">
    <source>
        <dbReference type="Proteomes" id="UP000009168"/>
    </source>
</evidence>
<dbReference type="KEGG" id="tet:TTHERM_00997680"/>
<keyword evidence="2" id="KW-1185">Reference proteome</keyword>
<dbReference type="EMBL" id="GG662646">
    <property type="protein sequence ID" value="EAR98963.1"/>
    <property type="molecule type" value="Genomic_DNA"/>
</dbReference>
<dbReference type="Pfam" id="PF14536">
    <property type="entry name" value="DUF4441"/>
    <property type="match status" value="1"/>
</dbReference>
<dbReference type="AlphaFoldDB" id="Q23QZ3"/>
<gene>
    <name evidence="1" type="ORF">TTHERM_00997680</name>
</gene>